<name>A0ABR2I7T5_9PEZI</name>
<organism evidence="1 2">
    <name type="scientific">Apiospora arundinis</name>
    <dbReference type="NCBI Taxonomy" id="335852"/>
    <lineage>
        <taxon>Eukaryota</taxon>
        <taxon>Fungi</taxon>
        <taxon>Dikarya</taxon>
        <taxon>Ascomycota</taxon>
        <taxon>Pezizomycotina</taxon>
        <taxon>Sordariomycetes</taxon>
        <taxon>Xylariomycetidae</taxon>
        <taxon>Amphisphaeriales</taxon>
        <taxon>Apiosporaceae</taxon>
        <taxon>Apiospora</taxon>
    </lineage>
</organism>
<reference evidence="1 2" key="1">
    <citation type="journal article" date="2024" name="IMA Fungus">
        <title>Apiospora arundinis, a panoply of carbohydrate-active enzymes and secondary metabolites.</title>
        <authorList>
            <person name="Sorensen T."/>
            <person name="Petersen C."/>
            <person name="Muurmann A.T."/>
            <person name="Christiansen J.V."/>
            <person name="Brundto M.L."/>
            <person name="Overgaard C.K."/>
            <person name="Boysen A.T."/>
            <person name="Wollenberg R.D."/>
            <person name="Larsen T.O."/>
            <person name="Sorensen J.L."/>
            <person name="Nielsen K.L."/>
            <person name="Sondergaard T.E."/>
        </authorList>
    </citation>
    <scope>NUCLEOTIDE SEQUENCE [LARGE SCALE GENOMIC DNA]</scope>
    <source>
        <strain evidence="1 2">AAU 773</strain>
    </source>
</reference>
<protein>
    <submittedName>
        <fullName evidence="1">Uncharacterized protein</fullName>
    </submittedName>
</protein>
<accession>A0ABR2I7T5</accession>
<comment type="caution">
    <text evidence="1">The sequence shown here is derived from an EMBL/GenBank/DDBJ whole genome shotgun (WGS) entry which is preliminary data.</text>
</comment>
<keyword evidence="2" id="KW-1185">Reference proteome</keyword>
<sequence length="521" mass="60200">MQQFLGSRDFIKTLSSSDKQNLLLLLEKDLINYFYCFACKQLHPLRPSAAKGWADQDPSYLECGGTKTDWWDSYKLLRPPHVLPKIPKSLRLSPETFQEYFIGRGEPRNWGPYFHDPKAKLIRWRPTTVQRRQLSWQPRIKGPEVFFHEARQVLKRHQLGEPHGLPLSVLQRRFHFQKRLNLRGYDDLDFSDHFSDEVATELTESFKECQEKKVQGKKKPTSVKEADNHEATDAAAGTLWTFTHEYDAKVLEGDLFVYRRHLISGPVISSDPDEQNLQTEDFTRLLHDLELPICRHVYTRSPVDGEDILDNSRDNRPKALFALRGPTTEGHIGRIPSRGTLPDIAPEVTKGTFRFWRDPGFAEPPPWSRSCERCWTDYTYAIPISRTERRWAFELATYHNLGKCQSPDAEEKPWARLNGMARTMRHVAAGTTRERWDGATKDELVDDDSPIKGYAIGTGLGCFPFKHNEAFEQAHELSKTSSILYDEEEEEEEDQQWPGRGPAIVVMGGGQIRFMTYGFRD</sequence>
<gene>
    <name evidence="1" type="ORF">PGQ11_009835</name>
</gene>
<evidence type="ECO:0000313" key="1">
    <source>
        <dbReference type="EMBL" id="KAK8859101.1"/>
    </source>
</evidence>
<proteinExistence type="predicted"/>
<dbReference type="EMBL" id="JAPCWZ010000006">
    <property type="protein sequence ID" value="KAK8859101.1"/>
    <property type="molecule type" value="Genomic_DNA"/>
</dbReference>
<evidence type="ECO:0000313" key="2">
    <source>
        <dbReference type="Proteomes" id="UP001390339"/>
    </source>
</evidence>
<dbReference type="Proteomes" id="UP001390339">
    <property type="component" value="Unassembled WGS sequence"/>
</dbReference>